<sequence length="548" mass="61246">MIFEWLSRMDGIYVSGFGSRSSHSVDIMRVCKLWTDIATNTASIWQKIEVRTKADWLAIALPRSKGMPLDVTVYDASRILHSIEPLLTEEAPRLRSLKVFDGGNDVVDLLEGTVLAVDQLPCLETLLVAYCGGAYASLELCSFDDDDRFPALQVLTLNSLYIPWDSSVFRQLRVLQICEVWVPRQGTVPFSAFLATLQMCQNLEEIDFFFVSFIDFKDHELNETDFAVSLPRLRSFHWYWPAIQASDSPTDVYRLFEYLHFPPSVDIHLGLEVDLDIHNSHDEHDNNLKYVHIIPPDPACLPILRTMTSARLHAPGPRDFRGERTNDSFSGSDDLGSFRLSFDDLGDCGAWPFSRTTQCNDFCTLFARAPLTSLMIDLYELPLAPLLQVLRTFPHLVTLELFSGPGDVDATCVAGLFATLAADAGGPPDDPGMAIVLPALRILRLEGVRRSVHMQVLCTLFVCLALRAKRAVALLSRLRIEVYCPEIDGAEGVETCDGILAALQAVVEEPVEYIDSEDTDSEQDEVSRFPHIESHMASADQICHQGSE</sequence>
<name>A0A1M2VU83_TRAPU</name>
<organism evidence="1 2">
    <name type="scientific">Trametes pubescens</name>
    <name type="common">White-rot fungus</name>
    <dbReference type="NCBI Taxonomy" id="154538"/>
    <lineage>
        <taxon>Eukaryota</taxon>
        <taxon>Fungi</taxon>
        <taxon>Dikarya</taxon>
        <taxon>Basidiomycota</taxon>
        <taxon>Agaricomycotina</taxon>
        <taxon>Agaricomycetes</taxon>
        <taxon>Polyporales</taxon>
        <taxon>Polyporaceae</taxon>
        <taxon>Trametes</taxon>
    </lineage>
</organism>
<dbReference type="AlphaFoldDB" id="A0A1M2VU83"/>
<dbReference type="OrthoDB" id="2754677at2759"/>
<dbReference type="EMBL" id="MNAD01000687">
    <property type="protein sequence ID" value="OJT11118.1"/>
    <property type="molecule type" value="Genomic_DNA"/>
</dbReference>
<reference evidence="1 2" key="1">
    <citation type="submission" date="2016-10" db="EMBL/GenBank/DDBJ databases">
        <title>Genome sequence of the basidiomycete white-rot fungus Trametes pubescens.</title>
        <authorList>
            <person name="Makela M.R."/>
            <person name="Granchi Z."/>
            <person name="Peng M."/>
            <person name="De Vries R.P."/>
            <person name="Grigoriev I."/>
            <person name="Riley R."/>
            <person name="Hilden K."/>
        </authorList>
    </citation>
    <scope>NUCLEOTIDE SEQUENCE [LARGE SCALE GENOMIC DNA]</scope>
    <source>
        <strain evidence="1 2">FBCC735</strain>
    </source>
</reference>
<accession>A0A1M2VU83</accession>
<keyword evidence="2" id="KW-1185">Reference proteome</keyword>
<evidence type="ECO:0000313" key="1">
    <source>
        <dbReference type="EMBL" id="OJT11118.1"/>
    </source>
</evidence>
<protein>
    <recommendedName>
        <fullName evidence="3">F-box domain-containing protein</fullName>
    </recommendedName>
</protein>
<dbReference type="Proteomes" id="UP000184267">
    <property type="component" value="Unassembled WGS sequence"/>
</dbReference>
<dbReference type="OMA" id="VCKLWTD"/>
<evidence type="ECO:0000313" key="2">
    <source>
        <dbReference type="Proteomes" id="UP000184267"/>
    </source>
</evidence>
<evidence type="ECO:0008006" key="3">
    <source>
        <dbReference type="Google" id="ProtNLM"/>
    </source>
</evidence>
<comment type="caution">
    <text evidence="1">The sequence shown here is derived from an EMBL/GenBank/DDBJ whole genome shotgun (WGS) entry which is preliminary data.</text>
</comment>
<gene>
    <name evidence="1" type="ORF">TRAPUB_12402</name>
</gene>
<proteinExistence type="predicted"/>
<dbReference type="STRING" id="154538.A0A1M2VU83"/>